<proteinExistence type="predicted"/>
<protein>
    <submittedName>
        <fullName evidence="2">Uncharacterized protein</fullName>
    </submittedName>
</protein>
<feature type="transmembrane region" description="Helical" evidence="1">
    <location>
        <begin position="68"/>
        <end position="86"/>
    </location>
</feature>
<keyword evidence="1" id="KW-0472">Membrane</keyword>
<evidence type="ECO:0000313" key="3">
    <source>
        <dbReference type="Proteomes" id="UP001140076"/>
    </source>
</evidence>
<feature type="transmembrane region" description="Helical" evidence="1">
    <location>
        <begin position="6"/>
        <end position="25"/>
    </location>
</feature>
<accession>A0A9X3SH23</accession>
<evidence type="ECO:0000256" key="1">
    <source>
        <dbReference type="SAM" id="Phobius"/>
    </source>
</evidence>
<keyword evidence="3" id="KW-1185">Reference proteome</keyword>
<dbReference type="RefSeq" id="WP_270073867.1">
    <property type="nucleotide sequence ID" value="NZ_JAJAQC010000038.1"/>
</dbReference>
<organism evidence="2 3">
    <name type="scientific">Streptomonospora mangrovi</name>
    <dbReference type="NCBI Taxonomy" id="2883123"/>
    <lineage>
        <taxon>Bacteria</taxon>
        <taxon>Bacillati</taxon>
        <taxon>Actinomycetota</taxon>
        <taxon>Actinomycetes</taxon>
        <taxon>Streptosporangiales</taxon>
        <taxon>Nocardiopsidaceae</taxon>
        <taxon>Streptomonospora</taxon>
    </lineage>
</organism>
<dbReference type="EMBL" id="JAJAQC010000038">
    <property type="protein sequence ID" value="MDA0566610.1"/>
    <property type="molecule type" value="Genomic_DNA"/>
</dbReference>
<comment type="caution">
    <text evidence="2">The sequence shown here is derived from an EMBL/GenBank/DDBJ whole genome shotgun (WGS) entry which is preliminary data.</text>
</comment>
<keyword evidence="1" id="KW-1133">Transmembrane helix</keyword>
<gene>
    <name evidence="2" type="ORF">LG943_20175</name>
</gene>
<evidence type="ECO:0000313" key="2">
    <source>
        <dbReference type="EMBL" id="MDA0566610.1"/>
    </source>
</evidence>
<sequence length="111" mass="11447">MEIINSVLVFLHLLGMAGIIAGFLMQLITGHKASPKAILHSSLLQLVTGLLLVGVAEMGDDPVNHVKIAVKLVVAVAVVVVAVLNVRKPNTRLAIAAGALAVVNVAVAVFV</sequence>
<feature type="transmembrane region" description="Helical" evidence="1">
    <location>
        <begin position="93"/>
        <end position="110"/>
    </location>
</feature>
<dbReference type="AlphaFoldDB" id="A0A9X3SH23"/>
<keyword evidence="1" id="KW-0812">Transmembrane</keyword>
<name>A0A9X3SH23_9ACTN</name>
<dbReference type="Proteomes" id="UP001140076">
    <property type="component" value="Unassembled WGS sequence"/>
</dbReference>
<reference evidence="2" key="1">
    <citation type="submission" date="2021-10" db="EMBL/GenBank/DDBJ databases">
        <title>Streptomonospora sp. nov., isolated from mangrove soil.</title>
        <authorList>
            <person name="Chen X."/>
            <person name="Ge X."/>
            <person name="Liu W."/>
        </authorList>
    </citation>
    <scope>NUCLEOTIDE SEQUENCE</scope>
    <source>
        <strain evidence="2">S1-112</strain>
    </source>
</reference>